<protein>
    <submittedName>
        <fullName evidence="1">Uncharacterized protein</fullName>
    </submittedName>
</protein>
<accession>G2XS46</accession>
<proteinExistence type="predicted"/>
<organism evidence="1 2">
    <name type="scientific">Botryotinia fuckeliana (strain T4)</name>
    <name type="common">Noble rot fungus</name>
    <name type="synonym">Botrytis cinerea</name>
    <dbReference type="NCBI Taxonomy" id="999810"/>
    <lineage>
        <taxon>Eukaryota</taxon>
        <taxon>Fungi</taxon>
        <taxon>Dikarya</taxon>
        <taxon>Ascomycota</taxon>
        <taxon>Pezizomycotina</taxon>
        <taxon>Leotiomycetes</taxon>
        <taxon>Helotiales</taxon>
        <taxon>Sclerotiniaceae</taxon>
        <taxon>Botrytis</taxon>
    </lineage>
</organism>
<name>G2XS46_BOTF4</name>
<dbReference type="EMBL" id="FQ790260">
    <property type="protein sequence ID" value="CCD43483.1"/>
    <property type="molecule type" value="Genomic_DNA"/>
</dbReference>
<dbReference type="AlphaFoldDB" id="G2XS46"/>
<evidence type="ECO:0000313" key="1">
    <source>
        <dbReference type="EMBL" id="CCD43483.1"/>
    </source>
</evidence>
<dbReference type="Proteomes" id="UP000008177">
    <property type="component" value="Unplaced contigs"/>
</dbReference>
<sequence>MPTTLLGLVSRQDETRLDGNSINIKIMYLFAKRERKKEQQKPIQITLSMDESTSLLLTVIRDIFK</sequence>
<evidence type="ECO:0000313" key="2">
    <source>
        <dbReference type="Proteomes" id="UP000008177"/>
    </source>
</evidence>
<dbReference type="InParanoid" id="G2XS46"/>
<dbReference type="HOGENOM" id="CLU_2849401_0_0_1"/>
<gene>
    <name evidence="1" type="ORF">BofuT4_uP011590.1</name>
</gene>
<reference evidence="2" key="1">
    <citation type="journal article" date="2011" name="PLoS Genet.">
        <title>Genomic analysis of the necrotrophic fungal pathogens Sclerotinia sclerotiorum and Botrytis cinerea.</title>
        <authorList>
            <person name="Amselem J."/>
            <person name="Cuomo C.A."/>
            <person name="van Kan J.A."/>
            <person name="Viaud M."/>
            <person name="Benito E.P."/>
            <person name="Couloux A."/>
            <person name="Coutinho P.M."/>
            <person name="de Vries R.P."/>
            <person name="Dyer P.S."/>
            <person name="Fillinger S."/>
            <person name="Fournier E."/>
            <person name="Gout L."/>
            <person name="Hahn M."/>
            <person name="Kohn L."/>
            <person name="Lapalu N."/>
            <person name="Plummer K.M."/>
            <person name="Pradier J.M."/>
            <person name="Quevillon E."/>
            <person name="Sharon A."/>
            <person name="Simon A."/>
            <person name="ten Have A."/>
            <person name="Tudzynski B."/>
            <person name="Tudzynski P."/>
            <person name="Wincker P."/>
            <person name="Andrew M."/>
            <person name="Anthouard V."/>
            <person name="Beever R.E."/>
            <person name="Beffa R."/>
            <person name="Benoit I."/>
            <person name="Bouzid O."/>
            <person name="Brault B."/>
            <person name="Chen Z."/>
            <person name="Choquer M."/>
            <person name="Collemare J."/>
            <person name="Cotton P."/>
            <person name="Danchin E.G."/>
            <person name="Da Silva C."/>
            <person name="Gautier A."/>
            <person name="Giraud C."/>
            <person name="Giraud T."/>
            <person name="Gonzalez C."/>
            <person name="Grossetete S."/>
            <person name="Guldener U."/>
            <person name="Henrissat B."/>
            <person name="Howlett B.J."/>
            <person name="Kodira C."/>
            <person name="Kretschmer M."/>
            <person name="Lappartient A."/>
            <person name="Leroch M."/>
            <person name="Levis C."/>
            <person name="Mauceli E."/>
            <person name="Neuveglise C."/>
            <person name="Oeser B."/>
            <person name="Pearson M."/>
            <person name="Poulain J."/>
            <person name="Poussereau N."/>
            <person name="Quesneville H."/>
            <person name="Rascle C."/>
            <person name="Schumacher J."/>
            <person name="Segurens B."/>
            <person name="Sexton A."/>
            <person name="Silva E."/>
            <person name="Sirven C."/>
            <person name="Soanes D.M."/>
            <person name="Talbot N.J."/>
            <person name="Templeton M."/>
            <person name="Yandava C."/>
            <person name="Yarden O."/>
            <person name="Zeng Q."/>
            <person name="Rollins J.A."/>
            <person name="Lebrun M.H."/>
            <person name="Dickman M."/>
        </authorList>
    </citation>
    <scope>NUCLEOTIDE SEQUENCE [LARGE SCALE GENOMIC DNA]</scope>
    <source>
        <strain evidence="2">T4</strain>
    </source>
</reference>